<dbReference type="PANTHER" id="PTHR12138">
    <property type="entry name" value="PRIMATE-EXPANDED PROTEIN FAMILY"/>
    <property type="match status" value="1"/>
</dbReference>
<evidence type="ECO:0000313" key="2">
    <source>
        <dbReference type="Ensembl" id="ENSPANP00000052683.1"/>
    </source>
</evidence>
<reference evidence="2" key="3">
    <citation type="submission" date="2025-09" db="UniProtKB">
        <authorList>
            <consortium name="Ensembl"/>
        </authorList>
    </citation>
    <scope>IDENTIFICATION</scope>
</reference>
<dbReference type="PANTHER" id="PTHR12138:SF133">
    <property type="entry name" value="SECRETED PROTEIN"/>
    <property type="match status" value="1"/>
</dbReference>
<evidence type="ECO:0000256" key="1">
    <source>
        <dbReference type="SAM" id="MobiDB-lite"/>
    </source>
</evidence>
<evidence type="ECO:0000313" key="3">
    <source>
        <dbReference type="Proteomes" id="UP000028761"/>
    </source>
</evidence>
<name>A0A8I5NIE3_PAPAN</name>
<dbReference type="PRINTS" id="PR02045">
    <property type="entry name" value="F138DOMAIN"/>
</dbReference>
<feature type="region of interest" description="Disordered" evidence="1">
    <location>
        <begin position="111"/>
        <end position="130"/>
    </location>
</feature>
<dbReference type="OMA" id="FGETESH"/>
<keyword evidence="3" id="KW-1185">Reference proteome</keyword>
<dbReference type="Proteomes" id="UP000028761">
    <property type="component" value="Chromosome 13"/>
</dbReference>
<reference evidence="2" key="2">
    <citation type="submission" date="2025-08" db="UniProtKB">
        <authorList>
            <consortium name="Ensembl"/>
        </authorList>
    </citation>
    <scope>IDENTIFICATION</scope>
</reference>
<dbReference type="GeneTree" id="ENSGT00940000166143"/>
<dbReference type="AlphaFoldDB" id="A0A8I5NIE3"/>
<proteinExistence type="predicted"/>
<organism evidence="2 3">
    <name type="scientific">Papio anubis</name>
    <name type="common">Olive baboon</name>
    <dbReference type="NCBI Taxonomy" id="9555"/>
    <lineage>
        <taxon>Eukaryota</taxon>
        <taxon>Metazoa</taxon>
        <taxon>Chordata</taxon>
        <taxon>Craniata</taxon>
        <taxon>Vertebrata</taxon>
        <taxon>Euteleostomi</taxon>
        <taxon>Mammalia</taxon>
        <taxon>Eutheria</taxon>
        <taxon>Euarchontoglires</taxon>
        <taxon>Primates</taxon>
        <taxon>Haplorrhini</taxon>
        <taxon>Catarrhini</taxon>
        <taxon>Cercopithecidae</taxon>
        <taxon>Cercopithecinae</taxon>
        <taxon>Papio</taxon>
    </lineage>
</organism>
<sequence length="130" mass="14057">MLLPRLKCSGSIMPHLSLNLPGSSDPPILASRVAGITDVHHHTQLNFKKHFGETESHYVAQVGLKLLGPSDPPALASQSAGITDVSHPTGRKFFVFLGERGVSPCWSGWSRTPDLVTHPPQPPKVLRLQA</sequence>
<dbReference type="Ensembl" id="ENSPANT00000067594.1">
    <property type="protein sequence ID" value="ENSPANP00000052683.1"/>
    <property type="gene ID" value="ENSPANG00000043424.1"/>
</dbReference>
<protein>
    <submittedName>
        <fullName evidence="2">Uncharacterized protein</fullName>
    </submittedName>
</protein>
<reference evidence="2 3" key="1">
    <citation type="submission" date="2012-03" db="EMBL/GenBank/DDBJ databases">
        <title>Whole Genome Assembly of Papio anubis.</title>
        <authorList>
            <person name="Liu Y.L."/>
            <person name="Abraham K.A."/>
            <person name="Akbar H.A."/>
            <person name="Ali S.A."/>
            <person name="Anosike U.A."/>
            <person name="Aqrawi P.A."/>
            <person name="Arias F.A."/>
            <person name="Attaway T.A."/>
            <person name="Awwad R.A."/>
            <person name="Babu C.B."/>
            <person name="Bandaranaike D.B."/>
            <person name="Battles P.B."/>
            <person name="Bell A.B."/>
            <person name="Beltran B.B."/>
            <person name="Berhane-Mersha D.B."/>
            <person name="Bess C.B."/>
            <person name="Bickham C.B."/>
            <person name="Bolden T.B."/>
            <person name="Carter K.C."/>
            <person name="Chau D.C."/>
            <person name="Chavez A.C."/>
            <person name="Clerc-Blankenburg K.C."/>
            <person name="Coyle M.C."/>
            <person name="Dao M.D."/>
            <person name="Davila M.L.D."/>
            <person name="Davy-Carroll L.D."/>
            <person name="Denson S.D."/>
            <person name="Dinh H.D."/>
            <person name="Fernandez S.F."/>
            <person name="Fernando P.F."/>
            <person name="Forbes L.F."/>
            <person name="Francis C.F."/>
            <person name="Francisco L.F."/>
            <person name="Fu Q.F."/>
            <person name="Garcia-Iii R.G."/>
            <person name="Garrett T.G."/>
            <person name="Gross S.G."/>
            <person name="Gubbala S.G."/>
            <person name="Hirani K.H."/>
            <person name="Hogues M.H."/>
            <person name="Hollins B.H."/>
            <person name="Jackson L.J."/>
            <person name="Javaid M.J."/>
            <person name="Jhangiani S.J."/>
            <person name="Johnson A.J."/>
            <person name="Johnson B.J."/>
            <person name="Jones J.J."/>
            <person name="Joshi V.J."/>
            <person name="Kalu J.K."/>
            <person name="Khan N.K."/>
            <person name="Korchina V.K."/>
            <person name="Kovar C.K."/>
            <person name="Lago L.L."/>
            <person name="Lara F.L."/>
            <person name="Le T.-K.L."/>
            <person name="Lee S.L."/>
            <person name="Legall-Iii F.L."/>
            <person name="Lemon S.L."/>
            <person name="Liu J.L."/>
            <person name="Liu Y.-S.L."/>
            <person name="Liyanage D.L."/>
            <person name="Lopez J.L."/>
            <person name="Lorensuhewa L.L."/>
            <person name="Mata R.M."/>
            <person name="Mathew T.M."/>
            <person name="Mercado C.M."/>
            <person name="Mercado I.M."/>
            <person name="Morales K.M."/>
            <person name="Morgan M.M."/>
            <person name="Munidasa M.M."/>
            <person name="Ngo D.N."/>
            <person name="Nguyen L.N."/>
            <person name="Nguyen T.N."/>
            <person name="Nguyen N.N."/>
            <person name="Obregon M.O."/>
            <person name="Okwuonu G.O."/>
            <person name="Ongeri F.O."/>
            <person name="Onwere C.O."/>
            <person name="Osifeso I.O."/>
            <person name="Parra A.P."/>
            <person name="Patil S.P."/>
            <person name="Perez A.P."/>
            <person name="Perez Y.P."/>
            <person name="Pham C.P."/>
            <person name="Pu L.-L.P."/>
            <person name="Puazo M.P."/>
            <person name="Quiroz J.Q."/>
            <person name="Rouhana J.R."/>
            <person name="Ruiz M.R."/>
            <person name="Ruiz S.-J.R."/>
            <person name="Saada N.S."/>
            <person name="Santibanez J.S."/>
            <person name="Scheel M.S."/>
            <person name="Schneider B.S."/>
            <person name="Simmons D.S."/>
            <person name="Sisson I.S."/>
            <person name="Tang L.-Y.T."/>
            <person name="Thornton R.T."/>
            <person name="Tisius J.T."/>
            <person name="Toledanes G.T."/>
            <person name="Trejos Z.T."/>
            <person name="Usmani K.U."/>
            <person name="Varghese R.V."/>
            <person name="Vattathil S.V."/>
            <person name="Vee V.V."/>
            <person name="Walker D.W."/>
            <person name="Weissenberger G.W."/>
            <person name="White C.W."/>
            <person name="Williams A.W."/>
            <person name="Woodworth J.W."/>
            <person name="Wright R.W."/>
            <person name="Zhu Y.Z."/>
            <person name="Han Y.H."/>
            <person name="Newsham I.N."/>
            <person name="Nazareth L.N."/>
            <person name="Worley K.W."/>
            <person name="Muzny D.M."/>
            <person name="Rogers J.R."/>
            <person name="Gibbs R.G."/>
        </authorList>
    </citation>
    <scope>NUCLEOTIDE SEQUENCE [LARGE SCALE GENOMIC DNA]</scope>
</reference>
<accession>A0A8I5NIE3</accession>